<dbReference type="STRING" id="31234.E3MSJ2"/>
<dbReference type="PANTHER" id="PTHR22947">
    <property type="entry name" value="MAJOR SPERM PROTEIN"/>
    <property type="match status" value="1"/>
</dbReference>
<accession>E3MSJ2</accession>
<gene>
    <name evidence="4" type="ORF">CRE_16199</name>
</gene>
<evidence type="ECO:0000313" key="4">
    <source>
        <dbReference type="EMBL" id="EFP08419.1"/>
    </source>
</evidence>
<feature type="domain" description="MSP" evidence="3">
    <location>
        <begin position="73"/>
        <end position="186"/>
    </location>
</feature>
<dbReference type="eggNOG" id="ENOG502SVVV">
    <property type="taxonomic scope" value="Eukaryota"/>
</dbReference>
<dbReference type="OrthoDB" id="5866971at2759"/>
<dbReference type="PANTHER" id="PTHR22947:SF41">
    <property type="entry name" value="MAJOR SPERM PROTEIN"/>
    <property type="match status" value="1"/>
</dbReference>
<feature type="compositionally biased region" description="Basic and acidic residues" evidence="2">
    <location>
        <begin position="1"/>
        <end position="20"/>
    </location>
</feature>
<sequence length="186" mass="20111">MSAVRIDFEMRSLDPLDPKNRNAVFVNSSSDASSKSGRRQSKVSSGSTSLSAENSGRTTLKAVPNNSNYKFPEGQIKPSTLRASPNKLPFAPTGGVQTVKIANSTKSRKAFKVKTSDNLLYRVNPVFGFVEPGQDLSIDVLRHNGIEKTDHLVVLTSDAPAETKCAKGVFETDPPRELTVVPLVAH</sequence>
<dbReference type="InterPro" id="IPR000535">
    <property type="entry name" value="MSP_dom"/>
</dbReference>
<dbReference type="InterPro" id="IPR008962">
    <property type="entry name" value="PapD-like_sf"/>
</dbReference>
<dbReference type="Proteomes" id="UP000008281">
    <property type="component" value="Unassembled WGS sequence"/>
</dbReference>
<keyword evidence="5" id="KW-1185">Reference proteome</keyword>
<dbReference type="InterPro" id="IPR013783">
    <property type="entry name" value="Ig-like_fold"/>
</dbReference>
<dbReference type="HOGENOM" id="CLU_1490284_0_0_1"/>
<dbReference type="Gene3D" id="2.60.40.10">
    <property type="entry name" value="Immunoglobulins"/>
    <property type="match status" value="1"/>
</dbReference>
<proteinExistence type="predicted"/>
<keyword evidence="1" id="KW-0206">Cytoskeleton</keyword>
<evidence type="ECO:0000313" key="5">
    <source>
        <dbReference type="Proteomes" id="UP000008281"/>
    </source>
</evidence>
<evidence type="ECO:0000256" key="1">
    <source>
        <dbReference type="RuleBase" id="RU003425"/>
    </source>
</evidence>
<dbReference type="OMA" id="ENSGKEC"/>
<reference evidence="4" key="1">
    <citation type="submission" date="2007-07" db="EMBL/GenBank/DDBJ databases">
        <title>PCAP assembly of the Caenorhabditis remanei genome.</title>
        <authorList>
            <consortium name="The Caenorhabditis remanei Sequencing Consortium"/>
            <person name="Wilson R.K."/>
        </authorList>
    </citation>
    <scope>NUCLEOTIDE SEQUENCE [LARGE SCALE GENOMIC DNA]</scope>
    <source>
        <strain evidence="4">PB4641</strain>
    </source>
</reference>
<dbReference type="InterPro" id="IPR051774">
    <property type="entry name" value="Sperm-specific_class_P"/>
</dbReference>
<dbReference type="AlphaFoldDB" id="E3MSJ2"/>
<dbReference type="PROSITE" id="PS50202">
    <property type="entry name" value="MSP"/>
    <property type="match status" value="1"/>
</dbReference>
<feature type="region of interest" description="Disordered" evidence="2">
    <location>
        <begin position="1"/>
        <end position="89"/>
    </location>
</feature>
<keyword evidence="1" id="KW-0963">Cytoplasm</keyword>
<organism evidence="5">
    <name type="scientific">Caenorhabditis remanei</name>
    <name type="common">Caenorhabditis vulgaris</name>
    <dbReference type="NCBI Taxonomy" id="31234"/>
    <lineage>
        <taxon>Eukaryota</taxon>
        <taxon>Metazoa</taxon>
        <taxon>Ecdysozoa</taxon>
        <taxon>Nematoda</taxon>
        <taxon>Chromadorea</taxon>
        <taxon>Rhabditida</taxon>
        <taxon>Rhabditina</taxon>
        <taxon>Rhabditomorpha</taxon>
        <taxon>Rhabditoidea</taxon>
        <taxon>Rhabditidae</taxon>
        <taxon>Peloderinae</taxon>
        <taxon>Caenorhabditis</taxon>
    </lineage>
</organism>
<feature type="compositionally biased region" description="Polar residues" evidence="2">
    <location>
        <begin position="42"/>
        <end position="69"/>
    </location>
</feature>
<dbReference type="InParanoid" id="E3MSJ2"/>
<name>E3MSJ2_CAERE</name>
<comment type="function">
    <text evidence="1">Central component in molecular interactions underlying sperm crawling. Forms an extensive filament system that extends from sperm villipoda, along the leading edge of the pseudopod.</text>
</comment>
<dbReference type="FunCoup" id="E3MSJ2">
    <property type="interactions" value="7"/>
</dbReference>
<dbReference type="Pfam" id="PF00635">
    <property type="entry name" value="Motile_Sperm"/>
    <property type="match status" value="1"/>
</dbReference>
<dbReference type="EMBL" id="DS268473">
    <property type="protein sequence ID" value="EFP08419.1"/>
    <property type="molecule type" value="Genomic_DNA"/>
</dbReference>
<evidence type="ECO:0000259" key="3">
    <source>
        <dbReference type="PROSITE" id="PS50202"/>
    </source>
</evidence>
<protein>
    <recommendedName>
        <fullName evidence="1">Major sperm protein</fullName>
    </recommendedName>
</protein>
<evidence type="ECO:0000256" key="2">
    <source>
        <dbReference type="SAM" id="MobiDB-lite"/>
    </source>
</evidence>
<dbReference type="SUPFAM" id="SSF49354">
    <property type="entry name" value="PapD-like"/>
    <property type="match status" value="1"/>
</dbReference>